<keyword evidence="6 9" id="KW-0418">Kinase</keyword>
<feature type="binding site" evidence="9">
    <location>
        <position position="64"/>
    </location>
    <ligand>
        <name>substrate</name>
    </ligand>
</feature>
<name>A0A238Z7Y9_9FLAO</name>
<keyword evidence="2 9" id="KW-0055">Arginine biosynthesis</keyword>
<accession>A0A238Z7Y9</accession>
<dbReference type="SUPFAM" id="SSF53633">
    <property type="entry name" value="Carbamate kinase-like"/>
    <property type="match status" value="1"/>
</dbReference>
<dbReference type="EMBL" id="FZNX01000006">
    <property type="protein sequence ID" value="SNR79615.1"/>
    <property type="molecule type" value="Genomic_DNA"/>
</dbReference>
<evidence type="ECO:0000256" key="4">
    <source>
        <dbReference type="ARBA" id="ARBA00022679"/>
    </source>
</evidence>
<dbReference type="InterPro" id="IPR001048">
    <property type="entry name" value="Asp/Glu/Uridylate_kinase"/>
</dbReference>
<comment type="similarity">
    <text evidence="9">Belongs to the acetylglutamate kinase family. ArgB subfamily.</text>
</comment>
<dbReference type="UniPathway" id="UPA00068">
    <property type="reaction ID" value="UER00107"/>
</dbReference>
<reference evidence="12" key="1">
    <citation type="submission" date="2017-06" db="EMBL/GenBank/DDBJ databases">
        <authorList>
            <person name="Varghese N."/>
            <person name="Submissions S."/>
        </authorList>
    </citation>
    <scope>NUCLEOTIDE SEQUENCE [LARGE SCALE GENOMIC DNA]</scope>
    <source>
        <strain evidence="12">DSM 27993</strain>
    </source>
</reference>
<dbReference type="PANTHER" id="PTHR23342">
    <property type="entry name" value="N-ACETYLGLUTAMATE SYNTHASE"/>
    <property type="match status" value="1"/>
</dbReference>
<dbReference type="NCBIfam" id="TIGR00761">
    <property type="entry name" value="argB"/>
    <property type="match status" value="1"/>
</dbReference>
<dbReference type="InterPro" id="IPR036393">
    <property type="entry name" value="AceGlu_kinase-like_sf"/>
</dbReference>
<gene>
    <name evidence="9" type="primary">argB</name>
    <name evidence="11" type="ORF">SAMN04488111_3143</name>
</gene>
<feature type="site" description="Transition state stabilizer" evidence="9">
    <location>
        <position position="10"/>
    </location>
</feature>
<dbReference type="CDD" id="cd04238">
    <property type="entry name" value="AAK_NAGK-like"/>
    <property type="match status" value="1"/>
</dbReference>
<dbReference type="Gene3D" id="3.40.1160.10">
    <property type="entry name" value="Acetylglutamate kinase-like"/>
    <property type="match status" value="1"/>
</dbReference>
<keyword evidence="5 9" id="KW-0547">Nucleotide-binding</keyword>
<dbReference type="InterPro" id="IPR004662">
    <property type="entry name" value="AcgluKinase_fam"/>
</dbReference>
<dbReference type="PIRSF" id="PIRSF000728">
    <property type="entry name" value="NAGK"/>
    <property type="match status" value="1"/>
</dbReference>
<evidence type="ECO:0000313" key="12">
    <source>
        <dbReference type="Proteomes" id="UP000198412"/>
    </source>
</evidence>
<evidence type="ECO:0000256" key="7">
    <source>
        <dbReference type="ARBA" id="ARBA00022840"/>
    </source>
</evidence>
<evidence type="ECO:0000256" key="6">
    <source>
        <dbReference type="ARBA" id="ARBA00022777"/>
    </source>
</evidence>
<evidence type="ECO:0000256" key="9">
    <source>
        <dbReference type="HAMAP-Rule" id="MF_00082"/>
    </source>
</evidence>
<evidence type="ECO:0000256" key="2">
    <source>
        <dbReference type="ARBA" id="ARBA00022571"/>
    </source>
</evidence>
<feature type="site" description="Transition state stabilizer" evidence="9">
    <location>
        <position position="225"/>
    </location>
</feature>
<dbReference type="OrthoDB" id="9803155at2"/>
<dbReference type="AlphaFoldDB" id="A0A238Z7Y9"/>
<dbReference type="GO" id="GO:0003991">
    <property type="term" value="F:acetylglutamate kinase activity"/>
    <property type="evidence" value="ECO:0007669"/>
    <property type="project" value="UniProtKB-UniRule"/>
</dbReference>
<comment type="pathway">
    <text evidence="1 9">Amino-acid biosynthesis; L-arginine biosynthesis; N(2)-acetyl-L-ornithine from L-glutamate: step 2/4.</text>
</comment>
<protein>
    <recommendedName>
        <fullName evidence="9">Acetylglutamate kinase</fullName>
        <ecNumber evidence="9">2.7.2.8</ecNumber>
    </recommendedName>
    <alternativeName>
        <fullName evidence="9">N-acetyl-L-glutamate 5-phosphotransferase</fullName>
    </alternativeName>
    <alternativeName>
        <fullName evidence="9">NAG kinase</fullName>
        <shortName evidence="9">NAGK</shortName>
    </alternativeName>
</protein>
<dbReference type="InterPro" id="IPR037528">
    <property type="entry name" value="ArgB"/>
</dbReference>
<evidence type="ECO:0000256" key="8">
    <source>
        <dbReference type="ARBA" id="ARBA00048141"/>
    </source>
</evidence>
<keyword evidence="9" id="KW-0963">Cytoplasm</keyword>
<sequence length="261" mass="28342">MKKQLLKIVKIGGNVINDEIALFSFLQDFASLDGPKILVHGGGKKATEVSSAMGLQPQMINGRRVTDEATVEVVTMVYAGLLNKKIVAQLQKNNCNAIGLSGADANCILAHKRIVKDIDYGFAGDVDAVNSKFINVLLENDVTPVFCAITHDKEGQLLNTNADTIVSEVAIGMSSLYETELNFVFELKGVLKNIEDKNSVIKQINLEKYKELIDAGIIADGMLPKMHNCFNALEKGVGKVKIGDASLLQSDNKLYTTLSLK</sequence>
<evidence type="ECO:0000313" key="11">
    <source>
        <dbReference type="EMBL" id="SNR79615.1"/>
    </source>
</evidence>
<keyword evidence="12" id="KW-1185">Reference proteome</keyword>
<comment type="subcellular location">
    <subcellularLocation>
        <location evidence="9">Cytoplasm</location>
    </subcellularLocation>
</comment>
<proteinExistence type="inferred from homology"/>
<feature type="binding site" evidence="9">
    <location>
        <position position="159"/>
    </location>
    <ligand>
        <name>substrate</name>
    </ligand>
</feature>
<organism evidence="11 12">
    <name type="scientific">Lutibacter flavus</name>
    <dbReference type="NCBI Taxonomy" id="691689"/>
    <lineage>
        <taxon>Bacteria</taxon>
        <taxon>Pseudomonadati</taxon>
        <taxon>Bacteroidota</taxon>
        <taxon>Flavobacteriia</taxon>
        <taxon>Flavobacteriales</taxon>
        <taxon>Flavobacteriaceae</taxon>
        <taxon>Lutibacter</taxon>
    </lineage>
</organism>
<dbReference type="HAMAP" id="MF_00082">
    <property type="entry name" value="ArgB"/>
    <property type="match status" value="1"/>
</dbReference>
<dbReference type="EC" id="2.7.2.8" evidence="9"/>
<dbReference type="PANTHER" id="PTHR23342:SF0">
    <property type="entry name" value="N-ACETYLGLUTAMATE SYNTHASE, MITOCHONDRIAL"/>
    <property type="match status" value="1"/>
</dbReference>
<dbReference type="GO" id="GO:0005737">
    <property type="term" value="C:cytoplasm"/>
    <property type="evidence" value="ECO:0007669"/>
    <property type="project" value="UniProtKB-SubCell"/>
</dbReference>
<dbReference type="RefSeq" id="WP_089379403.1">
    <property type="nucleotide sequence ID" value="NZ_FZNX01000006.1"/>
</dbReference>
<evidence type="ECO:0000256" key="1">
    <source>
        <dbReference type="ARBA" id="ARBA00004828"/>
    </source>
</evidence>
<comment type="function">
    <text evidence="9">Catalyzes the ATP-dependent phosphorylation of N-acetyl-L-glutamate.</text>
</comment>
<dbReference type="GO" id="GO:0042450">
    <property type="term" value="P:L-arginine biosynthetic process via ornithine"/>
    <property type="evidence" value="ECO:0007669"/>
    <property type="project" value="UniProtKB-UniRule"/>
</dbReference>
<dbReference type="Proteomes" id="UP000198412">
    <property type="component" value="Unassembled WGS sequence"/>
</dbReference>
<feature type="domain" description="Aspartate/glutamate/uridylate kinase" evidence="10">
    <location>
        <begin position="7"/>
        <end position="243"/>
    </location>
</feature>
<comment type="catalytic activity">
    <reaction evidence="8 9">
        <text>N-acetyl-L-glutamate + ATP = N-acetyl-L-glutamyl 5-phosphate + ADP</text>
        <dbReference type="Rhea" id="RHEA:14629"/>
        <dbReference type="ChEBI" id="CHEBI:30616"/>
        <dbReference type="ChEBI" id="CHEBI:44337"/>
        <dbReference type="ChEBI" id="CHEBI:57936"/>
        <dbReference type="ChEBI" id="CHEBI:456216"/>
        <dbReference type="EC" id="2.7.2.8"/>
    </reaction>
</comment>
<evidence type="ECO:0000256" key="5">
    <source>
        <dbReference type="ARBA" id="ARBA00022741"/>
    </source>
</evidence>
<dbReference type="GO" id="GO:0005524">
    <property type="term" value="F:ATP binding"/>
    <property type="evidence" value="ECO:0007669"/>
    <property type="project" value="UniProtKB-UniRule"/>
</dbReference>
<dbReference type="Pfam" id="PF00696">
    <property type="entry name" value="AA_kinase"/>
    <property type="match status" value="1"/>
</dbReference>
<keyword evidence="3 9" id="KW-0028">Amino-acid biosynthesis</keyword>
<keyword evidence="7 9" id="KW-0067">ATP-binding</keyword>
<evidence type="ECO:0000256" key="3">
    <source>
        <dbReference type="ARBA" id="ARBA00022605"/>
    </source>
</evidence>
<feature type="binding site" evidence="9">
    <location>
        <begin position="42"/>
        <end position="43"/>
    </location>
    <ligand>
        <name>substrate</name>
    </ligand>
</feature>
<keyword evidence="4 9" id="KW-0808">Transferase</keyword>
<evidence type="ECO:0000259" key="10">
    <source>
        <dbReference type="Pfam" id="PF00696"/>
    </source>
</evidence>